<organism evidence="2 3">
    <name type="scientific">Ladona fulva</name>
    <name type="common">Scarce chaser dragonfly</name>
    <name type="synonym">Libellula fulva</name>
    <dbReference type="NCBI Taxonomy" id="123851"/>
    <lineage>
        <taxon>Eukaryota</taxon>
        <taxon>Metazoa</taxon>
        <taxon>Ecdysozoa</taxon>
        <taxon>Arthropoda</taxon>
        <taxon>Hexapoda</taxon>
        <taxon>Insecta</taxon>
        <taxon>Pterygota</taxon>
        <taxon>Palaeoptera</taxon>
        <taxon>Odonata</taxon>
        <taxon>Epiprocta</taxon>
        <taxon>Anisoptera</taxon>
        <taxon>Libelluloidea</taxon>
        <taxon>Libellulidae</taxon>
        <taxon>Ladona</taxon>
    </lineage>
</organism>
<gene>
    <name evidence="2" type="ORF">J437_LFUL003739</name>
</gene>
<name>A0A8K0JX32_LADFU</name>
<feature type="compositionally biased region" description="Pro residues" evidence="1">
    <location>
        <begin position="414"/>
        <end position="423"/>
    </location>
</feature>
<dbReference type="Proteomes" id="UP000792457">
    <property type="component" value="Unassembled WGS sequence"/>
</dbReference>
<keyword evidence="3" id="KW-1185">Reference proteome</keyword>
<dbReference type="AlphaFoldDB" id="A0A8K0JX32"/>
<reference evidence="2" key="2">
    <citation type="submission" date="2017-10" db="EMBL/GenBank/DDBJ databases">
        <title>Ladona fulva Genome sequencing and assembly.</title>
        <authorList>
            <person name="Murali S."/>
            <person name="Richards S."/>
            <person name="Bandaranaike D."/>
            <person name="Bellair M."/>
            <person name="Blankenburg K."/>
            <person name="Chao H."/>
            <person name="Dinh H."/>
            <person name="Doddapaneni H."/>
            <person name="Dugan-Rocha S."/>
            <person name="Elkadiri S."/>
            <person name="Gnanaolivu R."/>
            <person name="Hernandez B."/>
            <person name="Skinner E."/>
            <person name="Javaid M."/>
            <person name="Lee S."/>
            <person name="Li M."/>
            <person name="Ming W."/>
            <person name="Munidasa M."/>
            <person name="Muniz J."/>
            <person name="Nguyen L."/>
            <person name="Hughes D."/>
            <person name="Osuji N."/>
            <person name="Pu L.-L."/>
            <person name="Puazo M."/>
            <person name="Qu C."/>
            <person name="Quiroz J."/>
            <person name="Raj R."/>
            <person name="Weissenberger G."/>
            <person name="Xin Y."/>
            <person name="Zou X."/>
            <person name="Han Y."/>
            <person name="Worley K."/>
            <person name="Muzny D."/>
            <person name="Gibbs R."/>
        </authorList>
    </citation>
    <scope>NUCLEOTIDE SEQUENCE</scope>
    <source>
        <strain evidence="2">Sampled in the wild</strain>
    </source>
</reference>
<dbReference type="OrthoDB" id="10072478at2759"/>
<evidence type="ECO:0000256" key="1">
    <source>
        <dbReference type="SAM" id="MobiDB-lite"/>
    </source>
</evidence>
<comment type="caution">
    <text evidence="2">The sequence shown here is derived from an EMBL/GenBank/DDBJ whole genome shotgun (WGS) entry which is preliminary data.</text>
</comment>
<evidence type="ECO:0000313" key="2">
    <source>
        <dbReference type="EMBL" id="KAG8223931.1"/>
    </source>
</evidence>
<sequence length="423" mass="44980">MASSIFDTLTGVSMDSHAGLTVQSLLDQATSEIGLSEDSPIVTASQTPITLDEEDVFQCGKCKKQFISLHMFLCHKKEGPCDVQSLLYQSGMNVMDGTAIPAANQNENPQTAEAFDVTELGVGHPIILSEADLLSFSIDQSSLQLSSASQILPSFSVGMQGSFMENASNGNNFPSEKSSNPNRGGNVNNELNLGCQPIFLATQLQEEIPSPVGGFVVSAANESMYTNDQVRAPVESIEHALPDIETIPSENTISIPEGESTISLPEGQNTITIPEDVSTISIPEGRNIISIPEGGNIISLPEEGNIISIPECKNIIPVSKSENIIPIPEGENIIPIPEGENTISIAEDGNTISIPEGSVKGNDLLSRTIQALTDEGGGSECEEVNELVQESSTEVVSLGFLTMTETPQESHQQPLPPPPVKKK</sequence>
<proteinExistence type="predicted"/>
<accession>A0A8K0JX32</accession>
<protein>
    <submittedName>
        <fullName evidence="2">Uncharacterized protein</fullName>
    </submittedName>
</protein>
<feature type="region of interest" description="Disordered" evidence="1">
    <location>
        <begin position="166"/>
        <end position="187"/>
    </location>
</feature>
<reference evidence="2" key="1">
    <citation type="submission" date="2013-04" db="EMBL/GenBank/DDBJ databases">
        <authorList>
            <person name="Qu J."/>
            <person name="Murali S.C."/>
            <person name="Bandaranaike D."/>
            <person name="Bellair M."/>
            <person name="Blankenburg K."/>
            <person name="Chao H."/>
            <person name="Dinh H."/>
            <person name="Doddapaneni H."/>
            <person name="Downs B."/>
            <person name="Dugan-Rocha S."/>
            <person name="Elkadiri S."/>
            <person name="Gnanaolivu R.D."/>
            <person name="Hernandez B."/>
            <person name="Javaid M."/>
            <person name="Jayaseelan J.C."/>
            <person name="Lee S."/>
            <person name="Li M."/>
            <person name="Ming W."/>
            <person name="Munidasa M."/>
            <person name="Muniz J."/>
            <person name="Nguyen L."/>
            <person name="Ongeri F."/>
            <person name="Osuji N."/>
            <person name="Pu L.-L."/>
            <person name="Puazo M."/>
            <person name="Qu C."/>
            <person name="Quiroz J."/>
            <person name="Raj R."/>
            <person name="Weissenberger G."/>
            <person name="Xin Y."/>
            <person name="Zou X."/>
            <person name="Han Y."/>
            <person name="Richards S."/>
            <person name="Worley K."/>
            <person name="Muzny D."/>
            <person name="Gibbs R."/>
        </authorList>
    </citation>
    <scope>NUCLEOTIDE SEQUENCE</scope>
    <source>
        <strain evidence="2">Sampled in the wild</strain>
    </source>
</reference>
<dbReference type="EMBL" id="KZ308180">
    <property type="protein sequence ID" value="KAG8223931.1"/>
    <property type="molecule type" value="Genomic_DNA"/>
</dbReference>
<feature type="region of interest" description="Disordered" evidence="1">
    <location>
        <begin position="404"/>
        <end position="423"/>
    </location>
</feature>
<feature type="non-terminal residue" evidence="2">
    <location>
        <position position="1"/>
    </location>
</feature>
<evidence type="ECO:0000313" key="3">
    <source>
        <dbReference type="Proteomes" id="UP000792457"/>
    </source>
</evidence>